<feature type="transmembrane region" description="Helical" evidence="6">
    <location>
        <begin position="168"/>
        <end position="186"/>
    </location>
</feature>
<feature type="transmembrane region" description="Helical" evidence="6">
    <location>
        <begin position="321"/>
        <end position="342"/>
    </location>
</feature>
<proteinExistence type="inferred from homology"/>
<gene>
    <name evidence="7" type="ORF">DCO56_23035</name>
</gene>
<evidence type="ECO:0000256" key="3">
    <source>
        <dbReference type="ARBA" id="ARBA00022692"/>
    </source>
</evidence>
<reference evidence="7 8" key="1">
    <citation type="submission" date="2018-04" db="EMBL/GenBank/DDBJ databases">
        <title>Sphingobacterium sp. M46 Genome.</title>
        <authorList>
            <person name="Cheng J."/>
            <person name="Li Y."/>
        </authorList>
    </citation>
    <scope>NUCLEOTIDE SEQUENCE [LARGE SCALE GENOMIC DNA]</scope>
    <source>
        <strain evidence="7 8">M46</strain>
    </source>
</reference>
<comment type="similarity">
    <text evidence="2">Belongs to the TerC family.</text>
</comment>
<feature type="transmembrane region" description="Helical" evidence="6">
    <location>
        <begin position="233"/>
        <end position="256"/>
    </location>
</feature>
<evidence type="ECO:0000256" key="6">
    <source>
        <dbReference type="SAM" id="Phobius"/>
    </source>
</evidence>
<keyword evidence="5 6" id="KW-0472">Membrane</keyword>
<feature type="transmembrane region" description="Helical" evidence="6">
    <location>
        <begin position="295"/>
        <end position="315"/>
    </location>
</feature>
<dbReference type="Pfam" id="PF03741">
    <property type="entry name" value="TerC"/>
    <property type="match status" value="1"/>
</dbReference>
<sequence>MSHELMFFGGFLIFIALMLAIDLGLFSKGDKPVSLKTAAIMSAVWVLFSLGFYWLLRHYGFELHNIHDLNHLQEVITKHHHEIKIIPGDLAASLDVYNKNLGLEYLTGYVVEYALSVDNIFVMVLLFTSFGIPERYYHKVLVWGILGAIIMRFLFIFLGATLIAKFGWILYVFGAFLVFTGIKMFINRNQEEEVDPQNHPVVKFASKYFKVTPKLDGGHFFHIENGVKYMTPLFLVLLVIEFTDLIFAVDSIPAIFSVTKDPYVVFFSNIFAILGLRSMFFLLVNIIHKFQYLKVGLAFLLVFIGLKMLLHHWLAEVGFTTTHSLIVIISILALSIIASLLFPKHKEIAE</sequence>
<dbReference type="AlphaFoldDB" id="A0A363NNQ8"/>
<comment type="caution">
    <text evidence="7">The sequence shown here is derived from an EMBL/GenBank/DDBJ whole genome shotgun (WGS) entry which is preliminary data.</text>
</comment>
<dbReference type="NCBIfam" id="TIGR03718">
    <property type="entry name" value="R_switched_Alx"/>
    <property type="match status" value="1"/>
</dbReference>
<organism evidence="7 8">
    <name type="scientific">Sphingobacterium athyrii</name>
    <dbReference type="NCBI Taxonomy" id="2152717"/>
    <lineage>
        <taxon>Bacteria</taxon>
        <taxon>Pseudomonadati</taxon>
        <taxon>Bacteroidota</taxon>
        <taxon>Sphingobacteriia</taxon>
        <taxon>Sphingobacteriales</taxon>
        <taxon>Sphingobacteriaceae</taxon>
        <taxon>Sphingobacterium</taxon>
    </lineage>
</organism>
<dbReference type="Proteomes" id="UP000250831">
    <property type="component" value="Unassembled WGS sequence"/>
</dbReference>
<feature type="transmembrane region" description="Helical" evidence="6">
    <location>
        <begin position="140"/>
        <end position="162"/>
    </location>
</feature>
<evidence type="ECO:0000256" key="1">
    <source>
        <dbReference type="ARBA" id="ARBA00004141"/>
    </source>
</evidence>
<keyword evidence="8" id="KW-1185">Reference proteome</keyword>
<comment type="subcellular location">
    <subcellularLocation>
        <location evidence="1">Membrane</location>
        <topology evidence="1">Multi-pass membrane protein</topology>
    </subcellularLocation>
</comment>
<dbReference type="OrthoDB" id="9783692at2"/>
<evidence type="ECO:0000256" key="4">
    <source>
        <dbReference type="ARBA" id="ARBA00022989"/>
    </source>
</evidence>
<dbReference type="RefSeq" id="WP_108636073.1">
    <property type="nucleotide sequence ID" value="NZ_DAMCKI010000060.1"/>
</dbReference>
<dbReference type="EMBL" id="QCXX01000007">
    <property type="protein sequence ID" value="PUV22429.1"/>
    <property type="molecule type" value="Genomic_DNA"/>
</dbReference>
<evidence type="ECO:0000256" key="2">
    <source>
        <dbReference type="ARBA" id="ARBA00007511"/>
    </source>
</evidence>
<name>A0A363NNQ8_9SPHI</name>
<dbReference type="InterPro" id="IPR022369">
    <property type="entry name" value="Integral_membrane_TerC_rswitch"/>
</dbReference>
<evidence type="ECO:0000313" key="8">
    <source>
        <dbReference type="Proteomes" id="UP000250831"/>
    </source>
</evidence>
<accession>A0A363NNQ8</accession>
<evidence type="ECO:0000256" key="5">
    <source>
        <dbReference type="ARBA" id="ARBA00023136"/>
    </source>
</evidence>
<feature type="transmembrane region" description="Helical" evidence="6">
    <location>
        <begin position="6"/>
        <end position="26"/>
    </location>
</feature>
<dbReference type="GO" id="GO:0016020">
    <property type="term" value="C:membrane"/>
    <property type="evidence" value="ECO:0007669"/>
    <property type="project" value="UniProtKB-SubCell"/>
</dbReference>
<feature type="transmembrane region" description="Helical" evidence="6">
    <location>
        <begin position="106"/>
        <end position="128"/>
    </location>
</feature>
<dbReference type="PANTHER" id="PTHR30238:SF0">
    <property type="entry name" value="THYLAKOID MEMBRANE PROTEIN TERC, CHLOROPLASTIC"/>
    <property type="match status" value="1"/>
</dbReference>
<feature type="transmembrane region" description="Helical" evidence="6">
    <location>
        <begin position="38"/>
        <end position="56"/>
    </location>
</feature>
<dbReference type="InterPro" id="IPR005496">
    <property type="entry name" value="Integral_membrane_TerC"/>
</dbReference>
<evidence type="ECO:0000313" key="7">
    <source>
        <dbReference type="EMBL" id="PUV22429.1"/>
    </source>
</evidence>
<keyword evidence="4 6" id="KW-1133">Transmembrane helix</keyword>
<dbReference type="PANTHER" id="PTHR30238">
    <property type="entry name" value="MEMBRANE BOUND PREDICTED REDOX MODULATOR"/>
    <property type="match status" value="1"/>
</dbReference>
<evidence type="ECO:0008006" key="9">
    <source>
        <dbReference type="Google" id="ProtNLM"/>
    </source>
</evidence>
<feature type="transmembrane region" description="Helical" evidence="6">
    <location>
        <begin position="262"/>
        <end position="283"/>
    </location>
</feature>
<keyword evidence="3 6" id="KW-0812">Transmembrane</keyword>
<protein>
    <recommendedName>
        <fullName evidence="9">TerC family protein</fullName>
    </recommendedName>
</protein>